<evidence type="ECO:0000313" key="7">
    <source>
        <dbReference type="EMBL" id="GBQ92389.1"/>
    </source>
</evidence>
<feature type="transmembrane region" description="Helical" evidence="5">
    <location>
        <begin position="98"/>
        <end position="120"/>
    </location>
</feature>
<dbReference type="InterPro" id="IPR000620">
    <property type="entry name" value="EamA_dom"/>
</dbReference>
<dbReference type="InterPro" id="IPR050638">
    <property type="entry name" value="AA-Vitamin_Transporters"/>
</dbReference>
<feature type="transmembrane region" description="Helical" evidence="5">
    <location>
        <begin position="253"/>
        <end position="272"/>
    </location>
</feature>
<feature type="transmembrane region" description="Helical" evidence="5">
    <location>
        <begin position="278"/>
        <end position="299"/>
    </location>
</feature>
<feature type="transmembrane region" description="Helical" evidence="5">
    <location>
        <begin position="221"/>
        <end position="241"/>
    </location>
</feature>
<comment type="caution">
    <text evidence="7">The sequence shown here is derived from an EMBL/GenBank/DDBJ whole genome shotgun (WGS) entry which is preliminary data.</text>
</comment>
<dbReference type="Pfam" id="PF00892">
    <property type="entry name" value="EamA"/>
    <property type="match status" value="2"/>
</dbReference>
<evidence type="ECO:0000256" key="4">
    <source>
        <dbReference type="ARBA" id="ARBA00023136"/>
    </source>
</evidence>
<proteinExistence type="predicted"/>
<keyword evidence="4 5" id="KW-0472">Membrane</keyword>
<dbReference type="EMBL" id="BAPV01000057">
    <property type="protein sequence ID" value="GBQ92389.1"/>
    <property type="molecule type" value="Genomic_DNA"/>
</dbReference>
<keyword evidence="8" id="KW-1185">Reference proteome</keyword>
<dbReference type="InterPro" id="IPR037185">
    <property type="entry name" value="EmrE-like"/>
</dbReference>
<sequence>MHHQHERGMGVEEWLLLLVLALLWGGSFFFFKILVAHVPPFTVVLGRVGLAAIALNLLLLAKGTPLPLDAALWRRLIVLGALNNVIPFSAIAFGETRISSGLAAILNATTPVFTIIVAHFMTHDEKLRWGKIVGIVMGFVGVSVLIGPALFNNGGQSSVLGDCACLGAALSYGFGGVYARRFRTMAPLQLATGQLTASTLIALPLSFLVDHPWRMSSLPVEVWAAFGGIALLSTALAFILYFRLLATAGATNLSLVTFLLPIMALGLGSLFLGETVRWYAIAGLLLIGGGLAAIDGRLWRAWRLRRTQSSPSVG</sequence>
<feature type="domain" description="EamA" evidence="6">
    <location>
        <begin position="160"/>
        <end position="293"/>
    </location>
</feature>
<dbReference type="SUPFAM" id="SSF103481">
    <property type="entry name" value="Multidrug resistance efflux transporter EmrE"/>
    <property type="match status" value="2"/>
</dbReference>
<comment type="subcellular location">
    <subcellularLocation>
        <location evidence="1">Membrane</location>
        <topology evidence="1">Multi-pass membrane protein</topology>
    </subcellularLocation>
</comment>
<name>A0ABQ0Q5G4_9PROT</name>
<accession>A0ABQ0Q5G4</accession>
<dbReference type="Proteomes" id="UP001062776">
    <property type="component" value="Unassembled WGS sequence"/>
</dbReference>
<gene>
    <name evidence="7" type="ORF">AA0535_2536</name>
</gene>
<protein>
    <submittedName>
        <fullName evidence="7">Permease</fullName>
    </submittedName>
</protein>
<feature type="transmembrane region" description="Helical" evidence="5">
    <location>
        <begin position="190"/>
        <end position="209"/>
    </location>
</feature>
<feature type="transmembrane region" description="Helical" evidence="5">
    <location>
        <begin position="41"/>
        <end position="60"/>
    </location>
</feature>
<dbReference type="RefSeq" id="WP_264816894.1">
    <property type="nucleotide sequence ID" value="NZ_BAPV01000057.1"/>
</dbReference>
<keyword evidence="2 5" id="KW-0812">Transmembrane</keyword>
<evidence type="ECO:0000256" key="2">
    <source>
        <dbReference type="ARBA" id="ARBA00022692"/>
    </source>
</evidence>
<evidence type="ECO:0000256" key="1">
    <source>
        <dbReference type="ARBA" id="ARBA00004141"/>
    </source>
</evidence>
<feature type="transmembrane region" description="Helical" evidence="5">
    <location>
        <begin position="72"/>
        <end position="92"/>
    </location>
</feature>
<feature type="transmembrane region" description="Helical" evidence="5">
    <location>
        <begin position="132"/>
        <end position="151"/>
    </location>
</feature>
<reference evidence="7" key="1">
    <citation type="submission" date="2013-04" db="EMBL/GenBank/DDBJ databases">
        <title>The genome sequencing project of 58 acetic acid bacteria.</title>
        <authorList>
            <person name="Okamoto-Kainuma A."/>
            <person name="Ishikawa M."/>
            <person name="Umino S."/>
            <person name="Koizumi Y."/>
            <person name="Shiwa Y."/>
            <person name="Yoshikawa H."/>
            <person name="Matsutani M."/>
            <person name="Matsushita K."/>
        </authorList>
    </citation>
    <scope>NUCLEOTIDE SEQUENCE</scope>
    <source>
        <strain evidence="7">NRIC 0535</strain>
    </source>
</reference>
<evidence type="ECO:0000313" key="8">
    <source>
        <dbReference type="Proteomes" id="UP001062776"/>
    </source>
</evidence>
<evidence type="ECO:0000256" key="3">
    <source>
        <dbReference type="ARBA" id="ARBA00022989"/>
    </source>
</evidence>
<organism evidence="7 8">
    <name type="scientific">Asaia krungthepensis NRIC 0535</name>
    <dbReference type="NCBI Taxonomy" id="1307925"/>
    <lineage>
        <taxon>Bacteria</taxon>
        <taxon>Pseudomonadati</taxon>
        <taxon>Pseudomonadota</taxon>
        <taxon>Alphaproteobacteria</taxon>
        <taxon>Acetobacterales</taxon>
        <taxon>Acetobacteraceae</taxon>
        <taxon>Asaia</taxon>
    </lineage>
</organism>
<dbReference type="PANTHER" id="PTHR32322:SF9">
    <property type="entry name" value="AMINO-ACID METABOLITE EFFLUX PUMP-RELATED"/>
    <property type="match status" value="1"/>
</dbReference>
<dbReference type="PANTHER" id="PTHR32322">
    <property type="entry name" value="INNER MEMBRANE TRANSPORTER"/>
    <property type="match status" value="1"/>
</dbReference>
<keyword evidence="3 5" id="KW-1133">Transmembrane helix</keyword>
<feature type="transmembrane region" description="Helical" evidence="5">
    <location>
        <begin position="14"/>
        <end position="35"/>
    </location>
</feature>
<evidence type="ECO:0000256" key="5">
    <source>
        <dbReference type="SAM" id="Phobius"/>
    </source>
</evidence>
<feature type="domain" description="EamA" evidence="6">
    <location>
        <begin position="15"/>
        <end position="145"/>
    </location>
</feature>
<evidence type="ECO:0000259" key="6">
    <source>
        <dbReference type="Pfam" id="PF00892"/>
    </source>
</evidence>